<protein>
    <submittedName>
        <fullName evidence="2">Uncharacterized protein</fullName>
    </submittedName>
</protein>
<evidence type="ECO:0000256" key="1">
    <source>
        <dbReference type="SAM" id="MobiDB-lite"/>
    </source>
</evidence>
<evidence type="ECO:0000313" key="3">
    <source>
        <dbReference type="Proteomes" id="UP000254633"/>
    </source>
</evidence>
<dbReference type="EMBL" id="UGXH01000003">
    <property type="protein sequence ID" value="SUG54740.1"/>
    <property type="molecule type" value="Genomic_DNA"/>
</dbReference>
<proteinExistence type="predicted"/>
<gene>
    <name evidence="2" type="ORF">NCTC10060_01851</name>
</gene>
<evidence type="ECO:0000313" key="2">
    <source>
        <dbReference type="EMBL" id="SUG54740.1"/>
    </source>
</evidence>
<feature type="compositionally biased region" description="Basic and acidic residues" evidence="1">
    <location>
        <begin position="22"/>
        <end position="31"/>
    </location>
</feature>
<dbReference type="Proteomes" id="UP000254633">
    <property type="component" value="Unassembled WGS sequence"/>
</dbReference>
<feature type="region of interest" description="Disordered" evidence="1">
    <location>
        <begin position="1"/>
        <end position="31"/>
    </location>
</feature>
<organism evidence="2 3">
    <name type="scientific">Salmonella diarizonae</name>
    <dbReference type="NCBI Taxonomy" id="59204"/>
    <lineage>
        <taxon>Bacteria</taxon>
        <taxon>Pseudomonadati</taxon>
        <taxon>Pseudomonadota</taxon>
        <taxon>Gammaproteobacteria</taxon>
        <taxon>Enterobacterales</taxon>
        <taxon>Enterobacteriaceae</taxon>
        <taxon>Salmonella</taxon>
    </lineage>
</organism>
<reference evidence="2 3" key="1">
    <citation type="submission" date="2018-06" db="EMBL/GenBank/DDBJ databases">
        <authorList>
            <consortium name="Pathogen Informatics"/>
            <person name="Doyle S."/>
        </authorList>
    </citation>
    <scope>NUCLEOTIDE SEQUENCE [LARGE SCALE GENOMIC DNA]</scope>
    <source>
        <strain evidence="2 3">NCTC10060</strain>
    </source>
</reference>
<name>A0A379TX96_SALDZ</name>
<accession>A0A379TX96</accession>
<sequence length="31" mass="3564">MAEAITKLEGQDSHLTVNADQITERRQQWHG</sequence>
<dbReference type="AlphaFoldDB" id="A0A379TX96"/>